<dbReference type="AlphaFoldDB" id="A0A369AFX7"/>
<comment type="caution">
    <text evidence="1">The sequence shown here is derived from an EMBL/GenBank/DDBJ whole genome shotgun (WGS) entry which is preliminary data.</text>
</comment>
<dbReference type="EMBL" id="QPJQ01000003">
    <property type="protein sequence ID" value="RCX08053.1"/>
    <property type="molecule type" value="Genomic_DNA"/>
</dbReference>
<dbReference type="Proteomes" id="UP000253506">
    <property type="component" value="Unassembled WGS sequence"/>
</dbReference>
<proteinExistence type="predicted"/>
<sequence>MRSMASFSVGDKSDILYLCVGFRYLIEDTVTITGDSDKGGLMKLGVVVFLGLISAGCSLFAPPVHQESYFVPVIRSDTSTSGYVPTVAPAVQRKERPRIYTPAFN</sequence>
<evidence type="ECO:0000313" key="2">
    <source>
        <dbReference type="Proteomes" id="UP000253506"/>
    </source>
</evidence>
<evidence type="ECO:0000313" key="1">
    <source>
        <dbReference type="EMBL" id="RCX08053.1"/>
    </source>
</evidence>
<organism evidence="1 2">
    <name type="scientific">Marinomonas foliarum</name>
    <dbReference type="NCBI Taxonomy" id="491950"/>
    <lineage>
        <taxon>Bacteria</taxon>
        <taxon>Pseudomonadati</taxon>
        <taxon>Pseudomonadota</taxon>
        <taxon>Gammaproteobacteria</taxon>
        <taxon>Oceanospirillales</taxon>
        <taxon>Oceanospirillaceae</taxon>
        <taxon>Marinomonas</taxon>
    </lineage>
</organism>
<protein>
    <submittedName>
        <fullName evidence="1">Uncharacterized protein</fullName>
    </submittedName>
</protein>
<accession>A0A369AFX7</accession>
<gene>
    <name evidence="1" type="ORF">DFP77_103154</name>
</gene>
<name>A0A369AFX7_9GAMM</name>
<reference evidence="1 2" key="1">
    <citation type="submission" date="2018-07" db="EMBL/GenBank/DDBJ databases">
        <title>Genomic Encyclopedia of Type Strains, Phase III (KMG-III): the genomes of soil and plant-associated and newly described type strains.</title>
        <authorList>
            <person name="Whitman W."/>
        </authorList>
    </citation>
    <scope>NUCLEOTIDE SEQUENCE [LARGE SCALE GENOMIC DNA]</scope>
    <source>
        <strain evidence="1 2">CECT 7731</strain>
    </source>
</reference>